<dbReference type="PANTHER" id="PTHR48095">
    <property type="entry name" value="PYRUVATE CARBOXYLASE SUBUNIT A"/>
    <property type="match status" value="1"/>
</dbReference>
<comment type="catalytic activity">
    <reaction evidence="5">
        <text>N(6)-biotinyl-L-lysyl-[protein] + hydrogencarbonate + ATP = N(6)-carboxybiotinyl-L-lysyl-[protein] + ADP + phosphate + H(+)</text>
        <dbReference type="Rhea" id="RHEA:13501"/>
        <dbReference type="Rhea" id="RHEA-COMP:10505"/>
        <dbReference type="Rhea" id="RHEA-COMP:10506"/>
        <dbReference type="ChEBI" id="CHEBI:15378"/>
        <dbReference type="ChEBI" id="CHEBI:17544"/>
        <dbReference type="ChEBI" id="CHEBI:30616"/>
        <dbReference type="ChEBI" id="CHEBI:43474"/>
        <dbReference type="ChEBI" id="CHEBI:83144"/>
        <dbReference type="ChEBI" id="CHEBI:83145"/>
        <dbReference type="ChEBI" id="CHEBI:456216"/>
        <dbReference type="EC" id="6.3.4.14"/>
    </reaction>
</comment>
<evidence type="ECO:0000313" key="7">
    <source>
        <dbReference type="EMBL" id="EPC71789.1"/>
    </source>
</evidence>
<name>A0A829H5Y5_LACPA</name>
<dbReference type="Pfam" id="PF02785">
    <property type="entry name" value="Biotin_carb_C"/>
    <property type="match status" value="1"/>
</dbReference>
<dbReference type="SUPFAM" id="SSF51246">
    <property type="entry name" value="Rudiment single hybrid motif"/>
    <property type="match status" value="1"/>
</dbReference>
<proteinExistence type="predicted"/>
<protein>
    <recommendedName>
        <fullName evidence="1">biotin carboxylase</fullName>
        <ecNumber evidence="1">6.3.4.14</ecNumber>
    </recommendedName>
</protein>
<accession>A0A829H5Y5</accession>
<evidence type="ECO:0000259" key="6">
    <source>
        <dbReference type="PROSITE" id="PS50979"/>
    </source>
</evidence>
<evidence type="ECO:0000313" key="8">
    <source>
        <dbReference type="Proteomes" id="UP000014244"/>
    </source>
</evidence>
<keyword evidence="4" id="KW-0067">ATP-binding</keyword>
<keyword evidence="3" id="KW-0547">Nucleotide-binding</keyword>
<evidence type="ECO:0000256" key="2">
    <source>
        <dbReference type="ARBA" id="ARBA00022598"/>
    </source>
</evidence>
<dbReference type="Proteomes" id="UP000014244">
    <property type="component" value="Unassembled WGS sequence"/>
</dbReference>
<dbReference type="InterPro" id="IPR051602">
    <property type="entry name" value="ACC_Biotin_Carboxylase"/>
</dbReference>
<organism evidence="7 8">
    <name type="scientific">Lacticaseibacillus paracasei subsp. paracasei Lpp41</name>
    <dbReference type="NCBI Taxonomy" id="1256208"/>
    <lineage>
        <taxon>Bacteria</taxon>
        <taxon>Bacillati</taxon>
        <taxon>Bacillota</taxon>
        <taxon>Bacilli</taxon>
        <taxon>Lactobacillales</taxon>
        <taxon>Lactobacillaceae</taxon>
        <taxon>Lacticaseibacillus</taxon>
    </lineage>
</organism>
<evidence type="ECO:0000256" key="3">
    <source>
        <dbReference type="ARBA" id="ARBA00022741"/>
    </source>
</evidence>
<sequence>DAMIAKLIVHGRTRDEALAKMHRALIELHVEGVKTNRDFALALFQAPTVLAGKADTAYLNRDFLPKWQSANQPV</sequence>
<reference evidence="7 8" key="1">
    <citation type="journal article" date="2013" name="PLoS ONE">
        <title>Lactobacillus paracasei comparative genomics: towards species pan-genome definition and exploitation of diversity.</title>
        <authorList>
            <person name="Smokvina T."/>
            <person name="Wels M."/>
            <person name="Polka J."/>
            <person name="Chervaux C."/>
            <person name="Brisse S."/>
            <person name="Boekhorst J."/>
            <person name="van Hylckama Vlieg J.E."/>
            <person name="Siezen R.J."/>
        </authorList>
    </citation>
    <scope>NUCLEOTIDE SEQUENCE [LARGE SCALE GENOMIC DNA]</scope>
    <source>
        <strain evidence="7 8">Lpp41</strain>
    </source>
</reference>
<feature type="non-terminal residue" evidence="7">
    <location>
        <position position="1"/>
    </location>
</feature>
<keyword evidence="2" id="KW-0436">Ligase</keyword>
<evidence type="ECO:0000256" key="1">
    <source>
        <dbReference type="ARBA" id="ARBA00013263"/>
    </source>
</evidence>
<dbReference type="InterPro" id="IPR011764">
    <property type="entry name" value="Biotin_carboxylation_dom"/>
</dbReference>
<evidence type="ECO:0000256" key="4">
    <source>
        <dbReference type="ARBA" id="ARBA00022840"/>
    </source>
</evidence>
<feature type="domain" description="Biotin carboxylation" evidence="6">
    <location>
        <begin position="1"/>
        <end position="64"/>
    </location>
</feature>
<dbReference type="InterPro" id="IPR011054">
    <property type="entry name" value="Rudment_hybrid_motif"/>
</dbReference>
<dbReference type="GO" id="GO:0005524">
    <property type="term" value="F:ATP binding"/>
    <property type="evidence" value="ECO:0007669"/>
    <property type="project" value="UniProtKB-KW"/>
</dbReference>
<dbReference type="SMART" id="SM00878">
    <property type="entry name" value="Biotin_carb_C"/>
    <property type="match status" value="1"/>
</dbReference>
<dbReference type="GO" id="GO:0004075">
    <property type="term" value="F:biotin carboxylase activity"/>
    <property type="evidence" value="ECO:0007669"/>
    <property type="project" value="UniProtKB-EC"/>
</dbReference>
<dbReference type="PROSITE" id="PS50979">
    <property type="entry name" value="BC"/>
    <property type="match status" value="1"/>
</dbReference>
<comment type="caution">
    <text evidence="7">The sequence shown here is derived from an EMBL/GenBank/DDBJ whole genome shotgun (WGS) entry which is preliminary data.</text>
</comment>
<gene>
    <name evidence="7" type="ORF">Lpp41_11161</name>
</gene>
<dbReference type="Gene3D" id="3.30.470.20">
    <property type="entry name" value="ATP-grasp fold, B domain"/>
    <property type="match status" value="1"/>
</dbReference>
<evidence type="ECO:0000256" key="5">
    <source>
        <dbReference type="ARBA" id="ARBA00048600"/>
    </source>
</evidence>
<dbReference type="EMBL" id="ANKE01000539">
    <property type="protein sequence ID" value="EPC71789.1"/>
    <property type="molecule type" value="Genomic_DNA"/>
</dbReference>
<dbReference type="EC" id="6.3.4.14" evidence="1"/>
<dbReference type="PANTHER" id="PTHR48095:SF2">
    <property type="entry name" value="BIOTIN CARBOXYLASE, CHLOROPLASTIC"/>
    <property type="match status" value="1"/>
</dbReference>
<dbReference type="AlphaFoldDB" id="A0A829H5Y5"/>
<dbReference type="InterPro" id="IPR005482">
    <property type="entry name" value="Biotin_COase_C"/>
</dbReference>